<feature type="transmembrane region" description="Helical" evidence="1">
    <location>
        <begin position="73"/>
        <end position="92"/>
    </location>
</feature>
<feature type="transmembrane region" description="Helical" evidence="1">
    <location>
        <begin position="305"/>
        <end position="324"/>
    </location>
</feature>
<comment type="caution">
    <text evidence="2">The sequence shown here is derived from an EMBL/GenBank/DDBJ whole genome shotgun (WGS) entry which is preliminary data.</text>
</comment>
<proteinExistence type="predicted"/>
<feature type="transmembrane region" description="Helical" evidence="1">
    <location>
        <begin position="272"/>
        <end position="293"/>
    </location>
</feature>
<feature type="transmembrane region" description="Helical" evidence="1">
    <location>
        <begin position="245"/>
        <end position="265"/>
    </location>
</feature>
<dbReference type="Proteomes" id="UP001139311">
    <property type="component" value="Unassembled WGS sequence"/>
</dbReference>
<keyword evidence="1" id="KW-1133">Transmembrane helix</keyword>
<evidence type="ECO:0000313" key="2">
    <source>
        <dbReference type="EMBL" id="MCB4823474.1"/>
    </source>
</evidence>
<evidence type="ECO:0008006" key="4">
    <source>
        <dbReference type="Google" id="ProtNLM"/>
    </source>
</evidence>
<keyword evidence="3" id="KW-1185">Reference proteome</keyword>
<protein>
    <recommendedName>
        <fullName evidence="4">Quinol:cytochrome c oxidoreductase quinone-binding subunit 2</fullName>
    </recommendedName>
</protein>
<evidence type="ECO:0000313" key="3">
    <source>
        <dbReference type="Proteomes" id="UP001139311"/>
    </source>
</evidence>
<feature type="transmembrane region" description="Helical" evidence="1">
    <location>
        <begin position="203"/>
        <end position="225"/>
    </location>
</feature>
<keyword evidence="1" id="KW-0472">Membrane</keyword>
<dbReference type="PANTHER" id="PTHR43044:SF1">
    <property type="entry name" value="QUINOL:CYTOCHROME C OXIDOREDUCTASE QUINONE-BINDING SUBUNIT 2"/>
    <property type="match status" value="1"/>
</dbReference>
<reference evidence="2" key="1">
    <citation type="submission" date="2021-10" db="EMBL/GenBank/DDBJ databases">
        <title>Roseicella aerolatum sp. nov., isolated from aerosols of e-waste dismantling site.</title>
        <authorList>
            <person name="Qin T."/>
        </authorList>
    </citation>
    <scope>NUCLEOTIDE SEQUENCE</scope>
    <source>
        <strain evidence="2">GB24</strain>
    </source>
</reference>
<feature type="transmembrane region" description="Helical" evidence="1">
    <location>
        <begin position="112"/>
        <end position="130"/>
    </location>
</feature>
<feature type="transmembrane region" description="Helical" evidence="1">
    <location>
        <begin position="30"/>
        <end position="52"/>
    </location>
</feature>
<organism evidence="2 3">
    <name type="scientific">Roseicella aerolata</name>
    <dbReference type="NCBI Taxonomy" id="2883479"/>
    <lineage>
        <taxon>Bacteria</taxon>
        <taxon>Pseudomonadati</taxon>
        <taxon>Pseudomonadota</taxon>
        <taxon>Alphaproteobacteria</taxon>
        <taxon>Acetobacterales</taxon>
        <taxon>Roseomonadaceae</taxon>
        <taxon>Roseicella</taxon>
    </lineage>
</organism>
<gene>
    <name evidence="2" type="ORF">LHA35_17225</name>
</gene>
<dbReference type="RefSeq" id="WP_226610250.1">
    <property type="nucleotide sequence ID" value="NZ_JAJAQI010000027.1"/>
</dbReference>
<evidence type="ECO:0000256" key="1">
    <source>
        <dbReference type="SAM" id="Phobius"/>
    </source>
</evidence>
<dbReference type="AlphaFoldDB" id="A0A9X1IEZ9"/>
<feature type="transmembrane region" description="Helical" evidence="1">
    <location>
        <begin position="142"/>
        <end position="161"/>
    </location>
</feature>
<name>A0A9X1IEZ9_9PROT</name>
<dbReference type="PANTHER" id="PTHR43044">
    <property type="match status" value="1"/>
</dbReference>
<keyword evidence="1" id="KW-0812">Transmembrane</keyword>
<accession>A0A9X1IEZ9</accession>
<feature type="transmembrane region" description="Helical" evidence="1">
    <location>
        <begin position="173"/>
        <end position="191"/>
    </location>
</feature>
<dbReference type="EMBL" id="JAJAQI010000027">
    <property type="protein sequence ID" value="MCB4823474.1"/>
    <property type="molecule type" value="Genomic_DNA"/>
</dbReference>
<sequence>MKAIAGLALALAAGLTTVFGGPTLLEAWLPAFLLWTQLAVGSLGVLAIGHLLREDWLAPIRPPLEAAAHSLPVLALMAIPVLLAVETLYPWAAPEAGPQQGPRTLLLEPLAFRLRAIGYLLLWAVLGRALARPGRHQRLSALTLTLLIPSAVLAAHDWVLSRDPAWFASLQGFAIWVEGLAGALALAILAAQQAPPRAEGLPGLERALLTLALTVLWLWFTQFIVVWMADRPEEADWYLRRLGDWGWVQLGVALPALLLAIALAAPPDHGRWRMSAVCLLLLAQHVAHLWWVVRPDAPSAAPPPWLDLLVAGGLGFAWVVWWDAEHRRRPAAA</sequence>